<keyword evidence="5 6" id="KW-0472">Membrane</keyword>
<keyword evidence="2" id="KW-1003">Cell membrane</keyword>
<feature type="transmembrane region" description="Helical" evidence="6">
    <location>
        <begin position="59"/>
        <end position="77"/>
    </location>
</feature>
<dbReference type="Pfam" id="PF10035">
    <property type="entry name" value="DUF2179"/>
    <property type="match status" value="1"/>
</dbReference>
<keyword evidence="3 6" id="KW-0812">Transmembrane</keyword>
<dbReference type="PANTHER" id="PTHR33545">
    <property type="entry name" value="UPF0750 MEMBRANE PROTEIN YITT-RELATED"/>
    <property type="match status" value="1"/>
</dbReference>
<feature type="transmembrane region" description="Helical" evidence="6">
    <location>
        <begin position="15"/>
        <end position="39"/>
    </location>
</feature>
<dbReference type="Pfam" id="PF02588">
    <property type="entry name" value="YitT_membrane"/>
    <property type="match status" value="1"/>
</dbReference>
<proteinExistence type="predicted"/>
<feature type="domain" description="DUF2179" evidence="7">
    <location>
        <begin position="232"/>
        <end position="286"/>
    </location>
</feature>
<dbReference type="Gene3D" id="3.30.70.120">
    <property type="match status" value="1"/>
</dbReference>
<dbReference type="GO" id="GO:0005886">
    <property type="term" value="C:plasma membrane"/>
    <property type="evidence" value="ECO:0007669"/>
    <property type="project" value="UniProtKB-SubCell"/>
</dbReference>
<comment type="caution">
    <text evidence="8">The sequence shown here is derived from an EMBL/GenBank/DDBJ whole genome shotgun (WGS) entry which is preliminary data.</text>
</comment>
<dbReference type="InterPro" id="IPR003740">
    <property type="entry name" value="YitT"/>
</dbReference>
<name>A0A3S0PA46_9BACT</name>
<dbReference type="OrthoDB" id="1114876at2"/>
<feature type="transmembrane region" description="Helical" evidence="6">
    <location>
        <begin position="184"/>
        <end position="202"/>
    </location>
</feature>
<evidence type="ECO:0000256" key="3">
    <source>
        <dbReference type="ARBA" id="ARBA00022692"/>
    </source>
</evidence>
<evidence type="ECO:0000256" key="1">
    <source>
        <dbReference type="ARBA" id="ARBA00004651"/>
    </source>
</evidence>
<dbReference type="EMBL" id="RYYU01000001">
    <property type="protein sequence ID" value="RUL59010.1"/>
    <property type="molecule type" value="Genomic_DNA"/>
</dbReference>
<dbReference type="CDD" id="cd16380">
    <property type="entry name" value="YitT_C"/>
    <property type="match status" value="1"/>
</dbReference>
<evidence type="ECO:0000313" key="8">
    <source>
        <dbReference type="EMBL" id="RUL59010.1"/>
    </source>
</evidence>
<feature type="transmembrane region" description="Helical" evidence="6">
    <location>
        <begin position="116"/>
        <end position="137"/>
    </location>
</feature>
<dbReference type="AlphaFoldDB" id="A0A3S0PA46"/>
<organism evidence="8 9">
    <name type="scientific">Prevotella koreensis</name>
    <dbReference type="NCBI Taxonomy" id="2490854"/>
    <lineage>
        <taxon>Bacteria</taxon>
        <taxon>Pseudomonadati</taxon>
        <taxon>Bacteroidota</taxon>
        <taxon>Bacteroidia</taxon>
        <taxon>Bacteroidales</taxon>
        <taxon>Prevotellaceae</taxon>
        <taxon>Prevotella</taxon>
    </lineage>
</organism>
<feature type="transmembrane region" description="Helical" evidence="6">
    <location>
        <begin position="84"/>
        <end position="104"/>
    </location>
</feature>
<reference evidence="8 9" key="1">
    <citation type="submission" date="2018-12" db="EMBL/GenBank/DDBJ databases">
        <title>Genome sequencing of Prevotella sp. KCOM 3155 (= JS262).</title>
        <authorList>
            <person name="Kook J.-K."/>
            <person name="Park S.-N."/>
            <person name="Lim Y.K."/>
        </authorList>
    </citation>
    <scope>NUCLEOTIDE SEQUENCE [LARGE SCALE GENOMIC DNA]</scope>
    <source>
        <strain evidence="8 9">KCOM 3155</strain>
    </source>
</reference>
<keyword evidence="4 6" id="KW-1133">Transmembrane helix</keyword>
<gene>
    <name evidence="8" type="ORF">EHV08_03975</name>
</gene>
<dbReference type="InterPro" id="IPR051461">
    <property type="entry name" value="UPF0750_membrane"/>
</dbReference>
<accession>A0A3S0PA46</accession>
<dbReference type="Proteomes" id="UP000278983">
    <property type="component" value="Unassembled WGS sequence"/>
</dbReference>
<keyword evidence="9" id="KW-1185">Reference proteome</keyword>
<dbReference type="InterPro" id="IPR019264">
    <property type="entry name" value="DUF2179"/>
</dbReference>
<evidence type="ECO:0000259" key="7">
    <source>
        <dbReference type="Pfam" id="PF10035"/>
    </source>
</evidence>
<dbReference type="InterPro" id="IPR015867">
    <property type="entry name" value="N-reg_PII/ATP_PRibTrfase_C"/>
</dbReference>
<dbReference type="PIRSF" id="PIRSF006483">
    <property type="entry name" value="Membrane_protein_YitT"/>
    <property type="match status" value="1"/>
</dbReference>
<sequence length="311" mass="34833">MNERKINNKVLYREILDYIMIAVGMLSYCIGWTIFLLPNNITTGGLSGLSSIVFWGTEIPVYITFFFVNLILLTIALKALGAKFFIKTIFGVLMLTAFTTIFRNLFPNPTILENEPFMACIIGGVFCGVGVGFGLSFNGSAGGSDIVAAIINKYRDISLGRVIMLVDMIIVTLSYIVLKSWEQVIYGYVVLIITAFVVDQVVNSGRRSVQLLIMSEKYDEICERITTEPPYRGCTIIEAHGFYTGSNIRLLLVVAKQREASMLYRIIDDIDPNAFVTQSAVMGVYGKGFDKFKLKKHHQNMMKELKSKSNK</sequence>
<feature type="transmembrane region" description="Helical" evidence="6">
    <location>
        <begin position="158"/>
        <end position="178"/>
    </location>
</feature>
<evidence type="ECO:0000256" key="5">
    <source>
        <dbReference type="ARBA" id="ARBA00023136"/>
    </source>
</evidence>
<evidence type="ECO:0000256" key="4">
    <source>
        <dbReference type="ARBA" id="ARBA00022989"/>
    </source>
</evidence>
<evidence type="ECO:0000256" key="2">
    <source>
        <dbReference type="ARBA" id="ARBA00022475"/>
    </source>
</evidence>
<comment type="subcellular location">
    <subcellularLocation>
        <location evidence="1">Cell membrane</location>
        <topology evidence="1">Multi-pass membrane protein</topology>
    </subcellularLocation>
</comment>
<dbReference type="RefSeq" id="WP_126678166.1">
    <property type="nucleotide sequence ID" value="NZ_RYYU01000001.1"/>
</dbReference>
<protein>
    <submittedName>
        <fullName evidence="8">YitT family protein</fullName>
    </submittedName>
</protein>
<evidence type="ECO:0000313" key="9">
    <source>
        <dbReference type="Proteomes" id="UP000278983"/>
    </source>
</evidence>
<evidence type="ECO:0000256" key="6">
    <source>
        <dbReference type="SAM" id="Phobius"/>
    </source>
</evidence>
<dbReference type="PANTHER" id="PTHR33545:SF5">
    <property type="entry name" value="UPF0750 MEMBRANE PROTEIN YITT"/>
    <property type="match status" value="1"/>
</dbReference>